<dbReference type="AlphaFoldDB" id="A0A6A6IAM5"/>
<evidence type="ECO:0000313" key="2">
    <source>
        <dbReference type="EMBL" id="KAF2247431.1"/>
    </source>
</evidence>
<protein>
    <submittedName>
        <fullName evidence="2">HET-domain-containing protein</fullName>
    </submittedName>
</protein>
<keyword evidence="3" id="KW-1185">Reference proteome</keyword>
<dbReference type="Pfam" id="PF26639">
    <property type="entry name" value="Het-6_barrel"/>
    <property type="match status" value="1"/>
</dbReference>
<dbReference type="GeneID" id="54586849"/>
<reference evidence="2" key="1">
    <citation type="journal article" date="2020" name="Stud. Mycol.">
        <title>101 Dothideomycetes genomes: a test case for predicting lifestyles and emergence of pathogens.</title>
        <authorList>
            <person name="Haridas S."/>
            <person name="Albert R."/>
            <person name="Binder M."/>
            <person name="Bloem J."/>
            <person name="Labutti K."/>
            <person name="Salamov A."/>
            <person name="Andreopoulos B."/>
            <person name="Baker S."/>
            <person name="Barry K."/>
            <person name="Bills G."/>
            <person name="Bluhm B."/>
            <person name="Cannon C."/>
            <person name="Castanera R."/>
            <person name="Culley D."/>
            <person name="Daum C."/>
            <person name="Ezra D."/>
            <person name="Gonzalez J."/>
            <person name="Henrissat B."/>
            <person name="Kuo A."/>
            <person name="Liang C."/>
            <person name="Lipzen A."/>
            <person name="Lutzoni F."/>
            <person name="Magnuson J."/>
            <person name="Mondo S."/>
            <person name="Nolan M."/>
            <person name="Ohm R."/>
            <person name="Pangilinan J."/>
            <person name="Park H.-J."/>
            <person name="Ramirez L."/>
            <person name="Alfaro M."/>
            <person name="Sun H."/>
            <person name="Tritt A."/>
            <person name="Yoshinaga Y."/>
            <person name="Zwiers L.-H."/>
            <person name="Turgeon B."/>
            <person name="Goodwin S."/>
            <person name="Spatafora J."/>
            <person name="Crous P."/>
            <person name="Grigoriev I."/>
        </authorList>
    </citation>
    <scope>NUCLEOTIDE SEQUENCE</scope>
    <source>
        <strain evidence="2">CBS 122368</strain>
    </source>
</reference>
<name>A0A6A6IAM5_9PLEO</name>
<sequence>MPNITLSMISKGSVTSKAVREAMRARTELDQAQEKERDASTIYTYTPLESRHTIRLLELHAGSENEPLKGNLRDFDLEEAMFTDALDDAPFPETEREFPQYEALSYVWGSPLFTHALELVDGGGAIPMTANLAEALRRLRRRDGTRLLWADGVCINQNDVKERGHQVKLMGTIYTGAKEVIVWLGPDNNKNAYKTFSFFETDIMVDEPAQIITAFNQLCPVEYDHRSREYGEMLLVKMMVECEWFERLWVVQEVALARCAVAVWGTEEIDFQKISSAIRTCKAVLPEHKLCTANVLDHSSPDIDLLQVLAWARGLKCSDDRDRVYALLGLPTLGLGRSPIEPDYTQSVSDLYYEIACRAMASGGLWTLLCLTDHGSSAEEWPSELPSWIPDWRRPNILSCPSQVGQGQLPSFVDASTRSLHIEGFCLDTVTSVSSPCFQAETDMVDVVSISRFWCSVIEPMLKEDVLSAGTLPLYAFCDAVMSGDNLNWERCSHGLDATLKFYDYCQSSRWAAGMGKSTRTVDKMLRSIRSKVCVVDSGRSGHASIAFSKFLRGRKLFATHKSFIGLGPEALRAGDCVAFLGEVDTPFILRRQGEFYRFIGAAFISQLANGEGFELWKENSGEPQELEIR</sequence>
<proteinExistence type="predicted"/>
<dbReference type="OrthoDB" id="2288928at2759"/>
<dbReference type="Pfam" id="PF06985">
    <property type="entry name" value="HET"/>
    <property type="match status" value="1"/>
</dbReference>
<gene>
    <name evidence="2" type="ORF">BU26DRAFT_566410</name>
</gene>
<evidence type="ECO:0000313" key="3">
    <source>
        <dbReference type="Proteomes" id="UP000800094"/>
    </source>
</evidence>
<dbReference type="EMBL" id="ML987197">
    <property type="protein sequence ID" value="KAF2247431.1"/>
    <property type="molecule type" value="Genomic_DNA"/>
</dbReference>
<dbReference type="RefSeq" id="XP_033682435.1">
    <property type="nucleotide sequence ID" value="XM_033833519.1"/>
</dbReference>
<organism evidence="2 3">
    <name type="scientific">Trematosphaeria pertusa</name>
    <dbReference type="NCBI Taxonomy" id="390896"/>
    <lineage>
        <taxon>Eukaryota</taxon>
        <taxon>Fungi</taxon>
        <taxon>Dikarya</taxon>
        <taxon>Ascomycota</taxon>
        <taxon>Pezizomycotina</taxon>
        <taxon>Dothideomycetes</taxon>
        <taxon>Pleosporomycetidae</taxon>
        <taxon>Pleosporales</taxon>
        <taxon>Massarineae</taxon>
        <taxon>Trematosphaeriaceae</taxon>
        <taxon>Trematosphaeria</taxon>
    </lineage>
</organism>
<dbReference type="PANTHER" id="PTHR24148">
    <property type="entry name" value="ANKYRIN REPEAT DOMAIN-CONTAINING PROTEIN 39 HOMOLOG-RELATED"/>
    <property type="match status" value="1"/>
</dbReference>
<dbReference type="InterPro" id="IPR052895">
    <property type="entry name" value="HetReg/Transcr_Mod"/>
</dbReference>
<dbReference type="InterPro" id="IPR010730">
    <property type="entry name" value="HET"/>
</dbReference>
<feature type="domain" description="Heterokaryon incompatibility" evidence="1">
    <location>
        <begin position="101"/>
        <end position="253"/>
    </location>
</feature>
<dbReference type="PANTHER" id="PTHR24148:SF64">
    <property type="entry name" value="HETEROKARYON INCOMPATIBILITY DOMAIN-CONTAINING PROTEIN"/>
    <property type="match status" value="1"/>
</dbReference>
<accession>A0A6A6IAM5</accession>
<dbReference type="Proteomes" id="UP000800094">
    <property type="component" value="Unassembled WGS sequence"/>
</dbReference>
<evidence type="ECO:0000259" key="1">
    <source>
        <dbReference type="Pfam" id="PF06985"/>
    </source>
</evidence>